<evidence type="ECO:0000259" key="2">
    <source>
        <dbReference type="Pfam" id="PF08530"/>
    </source>
</evidence>
<reference evidence="3 4" key="1">
    <citation type="journal article" date="2016" name="Front. Microbiol.">
        <title>Comparative Genomics Analysis of Streptomyces Species Reveals Their Adaptation to the Marine Environment and Their Diversity at the Genomic Level.</title>
        <authorList>
            <person name="Tian X."/>
            <person name="Zhang Z."/>
            <person name="Yang T."/>
            <person name="Chen M."/>
            <person name="Li J."/>
            <person name="Chen F."/>
            <person name="Yang J."/>
            <person name="Li W."/>
            <person name="Zhang B."/>
            <person name="Zhang Z."/>
            <person name="Wu J."/>
            <person name="Zhang C."/>
            <person name="Long L."/>
            <person name="Xiao J."/>
        </authorList>
    </citation>
    <scope>NUCLEOTIDE SEQUENCE [LARGE SCALE GENOMIC DNA]</scope>
    <source>
        <strain evidence="3 4">SCSIO M10379</strain>
    </source>
</reference>
<feature type="region of interest" description="Disordered" evidence="1">
    <location>
        <begin position="40"/>
        <end position="59"/>
    </location>
</feature>
<comment type="caution">
    <text evidence="3">The sequence shown here is derived from an EMBL/GenBank/DDBJ whole genome shotgun (WGS) entry which is preliminary data.</text>
</comment>
<proteinExistence type="predicted"/>
<dbReference type="PATRIC" id="fig|943816.4.peg.3520"/>
<organism evidence="3 4">
    <name type="scientific">Streptomyces qinglanensis</name>
    <dbReference type="NCBI Taxonomy" id="943816"/>
    <lineage>
        <taxon>Bacteria</taxon>
        <taxon>Bacillati</taxon>
        <taxon>Actinomycetota</taxon>
        <taxon>Actinomycetes</taxon>
        <taxon>Kitasatosporales</taxon>
        <taxon>Streptomycetaceae</taxon>
        <taxon>Streptomyces</taxon>
    </lineage>
</organism>
<dbReference type="InterPro" id="IPR013736">
    <property type="entry name" value="Xaa-Pro_dipept_C"/>
</dbReference>
<dbReference type="Pfam" id="PF08530">
    <property type="entry name" value="PepX_C"/>
    <property type="match status" value="1"/>
</dbReference>
<dbReference type="AlphaFoldDB" id="A0A1E7K749"/>
<dbReference type="GO" id="GO:0008239">
    <property type="term" value="F:dipeptidyl-peptidase activity"/>
    <property type="evidence" value="ECO:0007669"/>
    <property type="project" value="InterPro"/>
</dbReference>
<evidence type="ECO:0000256" key="1">
    <source>
        <dbReference type="SAM" id="MobiDB-lite"/>
    </source>
</evidence>
<protein>
    <recommendedName>
        <fullName evidence="2">Xaa-Pro dipeptidyl-peptidase C-terminal domain-containing protein</fullName>
    </recommendedName>
</protein>
<dbReference type="EMBL" id="LJGV01000022">
    <property type="protein sequence ID" value="OEU99713.1"/>
    <property type="molecule type" value="Genomic_DNA"/>
</dbReference>
<dbReference type="Proteomes" id="UP000175829">
    <property type="component" value="Unassembled WGS sequence"/>
</dbReference>
<evidence type="ECO:0000313" key="4">
    <source>
        <dbReference type="Proteomes" id="UP000175829"/>
    </source>
</evidence>
<accession>A0A1E7K749</accession>
<sequence length="59" mass="6444">MDLELFSTAYDVPRGHRLAVVVDTVDPLYAEYNPDGARLEFTSPAHDPSRLTVPTGGGR</sequence>
<gene>
    <name evidence="3" type="ORF">AN217_20010</name>
</gene>
<feature type="domain" description="Xaa-Pro dipeptidyl-peptidase C-terminal" evidence="2">
    <location>
        <begin position="2"/>
        <end position="41"/>
    </location>
</feature>
<name>A0A1E7K749_9ACTN</name>
<evidence type="ECO:0000313" key="3">
    <source>
        <dbReference type="EMBL" id="OEU99713.1"/>
    </source>
</evidence>